<organism evidence="1 2">
    <name type="scientific">Bacillus changyiensis</name>
    <dbReference type="NCBI Taxonomy" id="3004103"/>
    <lineage>
        <taxon>Bacteria</taxon>
        <taxon>Bacillati</taxon>
        <taxon>Bacillota</taxon>
        <taxon>Bacilli</taxon>
        <taxon>Bacillales</taxon>
        <taxon>Bacillaceae</taxon>
        <taxon>Bacillus</taxon>
    </lineage>
</organism>
<accession>A0ABT4X851</accession>
<sequence>MIYDEFPHEITFQKLESIPDGGGGYDEKYVDYLTIHGFVCGISSREFYQAQQLQNPVNCNVYYPYRTDIDQTMRIIYANQILTLKSAPIDQGGMHKIMNLKCEITGVLDKNGGS</sequence>
<keyword evidence="2" id="KW-1185">Reference proteome</keyword>
<dbReference type="Pfam" id="PF05521">
    <property type="entry name" value="Phage_HCP"/>
    <property type="match status" value="1"/>
</dbReference>
<proteinExistence type="predicted"/>
<dbReference type="NCBIfam" id="TIGR01563">
    <property type="entry name" value="gp16_SPP1"/>
    <property type="match status" value="1"/>
</dbReference>
<gene>
    <name evidence="1" type="ORF">PJ311_18125</name>
</gene>
<evidence type="ECO:0000313" key="2">
    <source>
        <dbReference type="Proteomes" id="UP001211894"/>
    </source>
</evidence>
<evidence type="ECO:0000313" key="1">
    <source>
        <dbReference type="EMBL" id="MDA7028458.1"/>
    </source>
</evidence>
<dbReference type="RefSeq" id="WP_271342275.1">
    <property type="nucleotide sequence ID" value="NZ_JAQKAB010000018.1"/>
</dbReference>
<dbReference type="InterPro" id="IPR008767">
    <property type="entry name" value="Phage_SPP1_head-tail_adaptor"/>
</dbReference>
<dbReference type="Proteomes" id="UP001211894">
    <property type="component" value="Unassembled WGS sequence"/>
</dbReference>
<reference evidence="1 2" key="1">
    <citation type="submission" date="2023-01" db="EMBL/GenBank/DDBJ databases">
        <title>Bacillus changyiensis sp. nov., isolated from a coastal deposit.</title>
        <authorList>
            <person name="Xiao G."/>
            <person name="Lai Q."/>
            <person name="Hu Z."/>
            <person name="Shao Z."/>
        </authorList>
    </citation>
    <scope>NUCLEOTIDE SEQUENCE [LARGE SCALE GENOMIC DNA]</scope>
    <source>
        <strain evidence="1 2">CLL-7-23</strain>
    </source>
</reference>
<dbReference type="Gene3D" id="2.40.10.270">
    <property type="entry name" value="Bacteriophage SPP1 head-tail adaptor protein"/>
    <property type="match status" value="1"/>
</dbReference>
<protein>
    <submittedName>
        <fullName evidence="1">Phage head closure protein</fullName>
    </submittedName>
</protein>
<dbReference type="EMBL" id="JAQKAB010000018">
    <property type="protein sequence ID" value="MDA7028458.1"/>
    <property type="molecule type" value="Genomic_DNA"/>
</dbReference>
<comment type="caution">
    <text evidence="1">The sequence shown here is derived from an EMBL/GenBank/DDBJ whole genome shotgun (WGS) entry which is preliminary data.</text>
</comment>
<dbReference type="InterPro" id="IPR038666">
    <property type="entry name" value="SSP1_head-tail_sf"/>
</dbReference>
<name>A0ABT4X851_9BACI</name>